<dbReference type="EMBL" id="CAJPDQ010000029">
    <property type="protein sequence ID" value="CAF9928370.1"/>
    <property type="molecule type" value="Genomic_DNA"/>
</dbReference>
<organism evidence="2 3">
    <name type="scientific">Gomphillus americanus</name>
    <dbReference type="NCBI Taxonomy" id="1940652"/>
    <lineage>
        <taxon>Eukaryota</taxon>
        <taxon>Fungi</taxon>
        <taxon>Dikarya</taxon>
        <taxon>Ascomycota</taxon>
        <taxon>Pezizomycotina</taxon>
        <taxon>Lecanoromycetes</taxon>
        <taxon>OSLEUM clade</taxon>
        <taxon>Ostropomycetidae</taxon>
        <taxon>Ostropales</taxon>
        <taxon>Graphidaceae</taxon>
        <taxon>Gomphilloideae</taxon>
        <taxon>Gomphillus</taxon>
    </lineage>
</organism>
<evidence type="ECO:0000313" key="2">
    <source>
        <dbReference type="EMBL" id="CAF9928370.1"/>
    </source>
</evidence>
<feature type="compositionally biased region" description="Polar residues" evidence="1">
    <location>
        <begin position="666"/>
        <end position="685"/>
    </location>
</feature>
<name>A0A8H3IUF4_9LECA</name>
<accession>A0A8H3IUF4</accession>
<gene>
    <name evidence="2" type="ORF">GOMPHAMPRED_004666</name>
</gene>
<feature type="compositionally biased region" description="Low complexity" evidence="1">
    <location>
        <begin position="243"/>
        <end position="254"/>
    </location>
</feature>
<feature type="compositionally biased region" description="Low complexity" evidence="1">
    <location>
        <begin position="170"/>
        <end position="180"/>
    </location>
</feature>
<comment type="caution">
    <text evidence="2">The sequence shown here is derived from an EMBL/GenBank/DDBJ whole genome shotgun (WGS) entry which is preliminary data.</text>
</comment>
<keyword evidence="3" id="KW-1185">Reference proteome</keyword>
<feature type="compositionally biased region" description="Low complexity" evidence="1">
    <location>
        <begin position="495"/>
        <end position="508"/>
    </location>
</feature>
<feature type="region of interest" description="Disordered" evidence="1">
    <location>
        <begin position="785"/>
        <end position="811"/>
    </location>
</feature>
<dbReference type="Proteomes" id="UP000664169">
    <property type="component" value="Unassembled WGS sequence"/>
</dbReference>
<evidence type="ECO:0000256" key="1">
    <source>
        <dbReference type="SAM" id="MobiDB-lite"/>
    </source>
</evidence>
<evidence type="ECO:0000313" key="3">
    <source>
        <dbReference type="Proteomes" id="UP000664169"/>
    </source>
</evidence>
<feature type="compositionally biased region" description="Polar residues" evidence="1">
    <location>
        <begin position="539"/>
        <end position="553"/>
    </location>
</feature>
<feature type="compositionally biased region" description="Low complexity" evidence="1">
    <location>
        <begin position="341"/>
        <end position="350"/>
    </location>
</feature>
<proteinExistence type="predicted"/>
<feature type="compositionally biased region" description="Basic and acidic residues" evidence="1">
    <location>
        <begin position="68"/>
        <end position="83"/>
    </location>
</feature>
<dbReference type="AlphaFoldDB" id="A0A8H3IUF4"/>
<feature type="compositionally biased region" description="Polar residues" evidence="1">
    <location>
        <begin position="255"/>
        <end position="273"/>
    </location>
</feature>
<feature type="compositionally biased region" description="Polar residues" evidence="1">
    <location>
        <begin position="120"/>
        <end position="163"/>
    </location>
</feature>
<feature type="compositionally biased region" description="Basic residues" evidence="1">
    <location>
        <begin position="377"/>
        <end position="386"/>
    </location>
</feature>
<reference evidence="2" key="1">
    <citation type="submission" date="2021-03" db="EMBL/GenBank/DDBJ databases">
        <authorList>
            <person name="Tagirdzhanova G."/>
        </authorList>
    </citation>
    <scope>NUCLEOTIDE SEQUENCE</scope>
</reference>
<feature type="compositionally biased region" description="Low complexity" evidence="1">
    <location>
        <begin position="438"/>
        <end position="467"/>
    </location>
</feature>
<feature type="region of interest" description="Disordered" evidence="1">
    <location>
        <begin position="824"/>
        <end position="899"/>
    </location>
</feature>
<feature type="region of interest" description="Disordered" evidence="1">
    <location>
        <begin position="68"/>
        <end position="196"/>
    </location>
</feature>
<feature type="compositionally biased region" description="Low complexity" evidence="1">
    <location>
        <begin position="615"/>
        <end position="624"/>
    </location>
</feature>
<feature type="region of interest" description="Disordered" evidence="1">
    <location>
        <begin position="428"/>
        <end position="766"/>
    </location>
</feature>
<protein>
    <submittedName>
        <fullName evidence="2">Uncharacterized protein</fullName>
    </submittedName>
</protein>
<sequence>MKAFAGFPPLIIWLVTVHAYFNKVSFLLVDDVNNDKVVGHDGLDKLLSISTPRQDDGYEELLRRSHWAQRESKPRSVQRRDLNIRPSRYQSVATIKHMPTPGLLARSGNHRPIQEPIIPQGSSRPLQSLDRSSLTGLSTRSAELQETSIRLHTRTPPNDSPGQGSRDSRSVSPSRSQQRPNTPSDQGQQRALTNRRRVHVLQPLTLETLAQLGAQHSESQNSEHDRVAAINSNGSSPRHRQQQQRQRTNPNQPTSSPANVNRSRQRAQTQTEYAGSPRRSSSMSSLARKSDRSTPIPESTNHDPEVESRYSNQDNELMPLSPSRASPGRRRRRREEERNEASASITTSRRSTGEQGDGGVANGAMSTSLSEAEPSTRRRRLQRRSSKHDNQRIDHSYAAQESHLHNRNTRLMKRGLMSSSFADSALLLRRGSKKNSKSNRSGSQGRRSRPSSMSASSSTSSLQTSKSAVKLSDVSQESQKETKAGSPTDRTQHDPSSSQPRGQSSQTGGRHKSRQNSQALPRANAYLYGKMSGRKLKPKTSSPTQDDIPSRSSPVKLRTVGTGGELTRASSTTSFNSVMSRTWSEMSFPDSPSGSSVKSWFSAKSGTSAGPPGSPRVSLPSSPVTSPPGSPRASLSGSPKANRPGSPSAGPPGSPRTSHAGPSISDAGSISKSHISESPRSSIARTQVLRALSMPRSPFAITRPLEAQSVPSSPSTHHRPSPFANAHSRSYSAPELAFYDQSSSRIHAPHTPLSRESSTASSRVAAPVTQAGSLLSTLSRLALGTNPRSHSPLSAVSWRTQTPMSRTDSNVSVSSPLWLHTVDAAAPDLPPSPAPDQASSSREGNNALPAAEGRRLSIEMPRRLDPVVAPPRSFPFGPVGSPVHGSPVLGAPRSSWRRD</sequence>
<feature type="compositionally biased region" description="Low complexity" evidence="1">
    <location>
        <begin position="276"/>
        <end position="287"/>
    </location>
</feature>
<feature type="compositionally biased region" description="Basic and acidic residues" evidence="1">
    <location>
        <begin position="852"/>
        <end position="865"/>
    </location>
</feature>
<feature type="compositionally biased region" description="Polar residues" evidence="1">
    <location>
        <begin position="181"/>
        <end position="192"/>
    </location>
</feature>
<feature type="compositionally biased region" description="Polar residues" evidence="1">
    <location>
        <begin position="786"/>
        <end position="811"/>
    </location>
</feature>
<feature type="region of interest" description="Disordered" evidence="1">
    <location>
        <begin position="214"/>
        <end position="407"/>
    </location>
</feature>
<feature type="compositionally biased region" description="Polar residues" evidence="1">
    <location>
        <begin position="568"/>
        <end position="608"/>
    </location>
</feature>